<keyword evidence="3" id="KW-0964">Secreted</keyword>
<dbReference type="InterPro" id="IPR046358">
    <property type="entry name" value="Flagellin_C"/>
</dbReference>
<feature type="domain" description="Flagellin C-terminal" evidence="5">
    <location>
        <begin position="201"/>
        <end position="283"/>
    </location>
</feature>
<evidence type="ECO:0000256" key="2">
    <source>
        <dbReference type="ARBA" id="ARBA00023143"/>
    </source>
</evidence>
<evidence type="ECO:0000313" key="6">
    <source>
        <dbReference type="EMBL" id="MFC7335255.1"/>
    </source>
</evidence>
<evidence type="ECO:0000256" key="1">
    <source>
        <dbReference type="ARBA" id="ARBA00005709"/>
    </source>
</evidence>
<dbReference type="Proteomes" id="UP001596456">
    <property type="component" value="Unassembled WGS sequence"/>
</dbReference>
<comment type="caution">
    <text evidence="6">The sequence shown here is derived from an EMBL/GenBank/DDBJ whole genome shotgun (WGS) entry which is preliminary data.</text>
</comment>
<comment type="function">
    <text evidence="3">Flagellin is the subunit protein which polymerizes to form the filaments of bacterial flagella.</text>
</comment>
<dbReference type="PANTHER" id="PTHR42792:SF2">
    <property type="entry name" value="FLAGELLIN"/>
    <property type="match status" value="1"/>
</dbReference>
<evidence type="ECO:0000313" key="7">
    <source>
        <dbReference type="Proteomes" id="UP001596456"/>
    </source>
</evidence>
<gene>
    <name evidence="6" type="ORF">ACFQPS_18960</name>
</gene>
<sequence>MAASSILTNTGAMVALQTLNRTSKDLQTVQDRISTGMKVATAKDNSSYWSIATTMKSDVSALKALNENLAINSATVQTARVGAENIQKLLGEVKAQLSLATSSSVDHAKIGKELDSLAANIQNTISAASYNGENLLNNTTARVLTVSINRSGSSISAVTDTVSGVDMTAVQTFVAGLSAAITGGADGVANAAAAQTQLLALEAQMTTSINAAAEFGNVGKRLELQVDFTSKLIDSLNEGVGTLVDANLNEESARLQALQVQQQLGIQALSIANGAPQNILSLFR</sequence>
<comment type="similarity">
    <text evidence="1 3">Belongs to the bacterial flagellin family.</text>
</comment>
<keyword evidence="6" id="KW-0969">Cilium</keyword>
<keyword evidence="2 3" id="KW-0975">Bacterial flagellum</keyword>
<evidence type="ECO:0000259" key="5">
    <source>
        <dbReference type="Pfam" id="PF00700"/>
    </source>
</evidence>
<dbReference type="Pfam" id="PF00669">
    <property type="entry name" value="Flagellin_N"/>
    <property type="match status" value="1"/>
</dbReference>
<dbReference type="SUPFAM" id="SSF64518">
    <property type="entry name" value="Phase 1 flagellin"/>
    <property type="match status" value="1"/>
</dbReference>
<dbReference type="Pfam" id="PF00700">
    <property type="entry name" value="Flagellin_C"/>
    <property type="match status" value="1"/>
</dbReference>
<dbReference type="RefSeq" id="WP_377360788.1">
    <property type="nucleotide sequence ID" value="NZ_JBHTCM010000028.1"/>
</dbReference>
<proteinExistence type="inferred from homology"/>
<dbReference type="Gene3D" id="1.20.1330.10">
    <property type="entry name" value="f41 fragment of flagellin, N-terminal domain"/>
    <property type="match status" value="1"/>
</dbReference>
<protein>
    <recommendedName>
        <fullName evidence="3">Flagellin</fullName>
    </recommendedName>
</protein>
<dbReference type="PANTHER" id="PTHR42792">
    <property type="entry name" value="FLAGELLIN"/>
    <property type="match status" value="1"/>
</dbReference>
<reference evidence="7" key="1">
    <citation type="journal article" date="2019" name="Int. J. Syst. Evol. Microbiol.">
        <title>The Global Catalogue of Microorganisms (GCM) 10K type strain sequencing project: providing services to taxonomists for standard genome sequencing and annotation.</title>
        <authorList>
            <consortium name="The Broad Institute Genomics Platform"/>
            <consortium name="The Broad Institute Genome Sequencing Center for Infectious Disease"/>
            <person name="Wu L."/>
            <person name="Ma J."/>
        </authorList>
    </citation>
    <scope>NUCLEOTIDE SEQUENCE [LARGE SCALE GENOMIC DNA]</scope>
    <source>
        <strain evidence="7">CGMCC 1.16275</strain>
    </source>
</reference>
<feature type="domain" description="Flagellin N-terminal" evidence="4">
    <location>
        <begin position="6"/>
        <end position="139"/>
    </location>
</feature>
<keyword evidence="6" id="KW-0282">Flagellum</keyword>
<dbReference type="InterPro" id="IPR001492">
    <property type="entry name" value="Flagellin"/>
</dbReference>
<comment type="subcellular location">
    <subcellularLocation>
        <location evidence="3">Secreted</location>
    </subcellularLocation>
    <subcellularLocation>
        <location evidence="3">Bacterial flagellum</location>
    </subcellularLocation>
</comment>
<keyword evidence="7" id="KW-1185">Reference proteome</keyword>
<accession>A0ABW2L0X8</accession>
<dbReference type="EMBL" id="JBHTCM010000028">
    <property type="protein sequence ID" value="MFC7335255.1"/>
    <property type="molecule type" value="Genomic_DNA"/>
</dbReference>
<dbReference type="InterPro" id="IPR001029">
    <property type="entry name" value="Flagellin_N"/>
</dbReference>
<evidence type="ECO:0000256" key="3">
    <source>
        <dbReference type="RuleBase" id="RU362073"/>
    </source>
</evidence>
<name>A0ABW2L0X8_9PROT</name>
<keyword evidence="6" id="KW-0966">Cell projection</keyword>
<evidence type="ECO:0000259" key="4">
    <source>
        <dbReference type="Pfam" id="PF00669"/>
    </source>
</evidence>
<organism evidence="6 7">
    <name type="scientific">Rhodocista pekingensis</name>
    <dbReference type="NCBI Taxonomy" id="201185"/>
    <lineage>
        <taxon>Bacteria</taxon>
        <taxon>Pseudomonadati</taxon>
        <taxon>Pseudomonadota</taxon>
        <taxon>Alphaproteobacteria</taxon>
        <taxon>Rhodospirillales</taxon>
        <taxon>Azospirillaceae</taxon>
        <taxon>Rhodocista</taxon>
    </lineage>
</organism>